<dbReference type="AlphaFoldDB" id="A0A9D7XU83"/>
<evidence type="ECO:0000256" key="13">
    <source>
        <dbReference type="HAMAP-Rule" id="MF_00065"/>
    </source>
</evidence>
<dbReference type="GO" id="GO:0005524">
    <property type="term" value="F:ATP binding"/>
    <property type="evidence" value="ECO:0007669"/>
    <property type="project" value="UniProtKB-UniRule"/>
</dbReference>
<dbReference type="NCBIfam" id="TIGR00455">
    <property type="entry name" value="apsK"/>
    <property type="match status" value="1"/>
</dbReference>
<dbReference type="PANTHER" id="PTHR11055">
    <property type="entry name" value="BIFUNCTIONAL 3'-PHOSPHOADENOSINE 5'-PHOSPHOSULFATE SYNTHASE"/>
    <property type="match status" value="1"/>
</dbReference>
<dbReference type="Proteomes" id="UP000808337">
    <property type="component" value="Unassembled WGS sequence"/>
</dbReference>
<dbReference type="InterPro" id="IPR027417">
    <property type="entry name" value="P-loop_NTPase"/>
</dbReference>
<gene>
    <name evidence="13 16" type="primary">cysC</name>
    <name evidence="16" type="ORF">IPP15_13910</name>
</gene>
<comment type="catalytic activity">
    <reaction evidence="1 13 14">
        <text>adenosine 5'-phosphosulfate + ATP = 3'-phosphoadenylyl sulfate + ADP + H(+)</text>
        <dbReference type="Rhea" id="RHEA:24152"/>
        <dbReference type="ChEBI" id="CHEBI:15378"/>
        <dbReference type="ChEBI" id="CHEBI:30616"/>
        <dbReference type="ChEBI" id="CHEBI:58243"/>
        <dbReference type="ChEBI" id="CHEBI:58339"/>
        <dbReference type="ChEBI" id="CHEBI:456216"/>
        <dbReference type="EC" id="2.7.1.25"/>
    </reaction>
</comment>
<dbReference type="GO" id="GO:0004020">
    <property type="term" value="F:adenylylsulfate kinase activity"/>
    <property type="evidence" value="ECO:0007669"/>
    <property type="project" value="UniProtKB-UniRule"/>
</dbReference>
<dbReference type="EMBL" id="JADKGY010000020">
    <property type="protein sequence ID" value="MBK9983457.1"/>
    <property type="molecule type" value="Genomic_DNA"/>
</dbReference>
<comment type="pathway">
    <text evidence="3 13 14">Sulfur metabolism; hydrogen sulfide biosynthesis; sulfite from sulfate: step 2/3.</text>
</comment>
<evidence type="ECO:0000313" key="16">
    <source>
        <dbReference type="EMBL" id="MBK9983457.1"/>
    </source>
</evidence>
<evidence type="ECO:0000256" key="2">
    <source>
        <dbReference type="ARBA" id="ARBA00002632"/>
    </source>
</evidence>
<evidence type="ECO:0000256" key="8">
    <source>
        <dbReference type="ARBA" id="ARBA00022777"/>
    </source>
</evidence>
<organism evidence="16 17">
    <name type="scientific">Candidatus Opimibacter skivensis</name>
    <dbReference type="NCBI Taxonomy" id="2982028"/>
    <lineage>
        <taxon>Bacteria</taxon>
        <taxon>Pseudomonadati</taxon>
        <taxon>Bacteroidota</taxon>
        <taxon>Saprospiria</taxon>
        <taxon>Saprospirales</taxon>
        <taxon>Saprospiraceae</taxon>
        <taxon>Candidatus Opimibacter</taxon>
    </lineage>
</organism>
<keyword evidence="8 13" id="KW-0418">Kinase</keyword>
<dbReference type="Pfam" id="PF01583">
    <property type="entry name" value="APS_kinase"/>
    <property type="match status" value="1"/>
</dbReference>
<comment type="similarity">
    <text evidence="4 13 14">Belongs to the APS kinase family.</text>
</comment>
<dbReference type="SUPFAM" id="SSF52540">
    <property type="entry name" value="P-loop containing nucleoside triphosphate hydrolases"/>
    <property type="match status" value="1"/>
</dbReference>
<dbReference type="CDD" id="cd02027">
    <property type="entry name" value="APSK"/>
    <property type="match status" value="1"/>
</dbReference>
<evidence type="ECO:0000256" key="6">
    <source>
        <dbReference type="ARBA" id="ARBA00022679"/>
    </source>
</evidence>
<evidence type="ECO:0000256" key="9">
    <source>
        <dbReference type="ARBA" id="ARBA00022840"/>
    </source>
</evidence>
<evidence type="ECO:0000313" key="17">
    <source>
        <dbReference type="Proteomes" id="UP000808337"/>
    </source>
</evidence>
<proteinExistence type="inferred from homology"/>
<comment type="function">
    <text evidence="2 13 14">Catalyzes the synthesis of activated sulfate.</text>
</comment>
<protein>
    <recommendedName>
        <fullName evidence="5 13">Adenylyl-sulfate kinase</fullName>
        <ecNumber evidence="5 13">2.7.1.25</ecNumber>
    </recommendedName>
    <alternativeName>
        <fullName evidence="11 13">APS kinase</fullName>
    </alternativeName>
    <alternativeName>
        <fullName evidence="12 13">ATP adenosine-5'-phosphosulfate 3'-phosphotransferase</fullName>
    </alternativeName>
    <alternativeName>
        <fullName evidence="10 13">Adenosine-5'-phosphosulfate kinase</fullName>
    </alternativeName>
</protein>
<keyword evidence="9 13" id="KW-0067">ATP-binding</keyword>
<evidence type="ECO:0000256" key="5">
    <source>
        <dbReference type="ARBA" id="ARBA00012121"/>
    </source>
</evidence>
<dbReference type="HAMAP" id="MF_00065">
    <property type="entry name" value="Adenylyl_sulf_kinase"/>
    <property type="match status" value="1"/>
</dbReference>
<comment type="caution">
    <text evidence="16">The sequence shown here is derived from an EMBL/GenBank/DDBJ whole genome shotgun (WGS) entry which is preliminary data.</text>
</comment>
<feature type="binding site" evidence="13">
    <location>
        <begin position="31"/>
        <end position="38"/>
    </location>
    <ligand>
        <name>ATP</name>
        <dbReference type="ChEBI" id="CHEBI:30616"/>
    </ligand>
</feature>
<dbReference type="PANTHER" id="PTHR11055:SF1">
    <property type="entry name" value="PAPS SYNTHETASE, ISOFORM D"/>
    <property type="match status" value="1"/>
</dbReference>
<dbReference type="InterPro" id="IPR002891">
    <property type="entry name" value="APS"/>
</dbReference>
<evidence type="ECO:0000256" key="1">
    <source>
        <dbReference type="ARBA" id="ARBA00001823"/>
    </source>
</evidence>
<evidence type="ECO:0000256" key="12">
    <source>
        <dbReference type="ARBA" id="ARBA00031464"/>
    </source>
</evidence>
<name>A0A9D7XU83_9BACT</name>
<reference evidence="16 17" key="1">
    <citation type="submission" date="2020-10" db="EMBL/GenBank/DDBJ databases">
        <title>Connecting structure to function with the recovery of over 1000 high-quality activated sludge metagenome-assembled genomes encoding full-length rRNA genes using long-read sequencing.</title>
        <authorList>
            <person name="Singleton C.M."/>
            <person name="Petriglieri F."/>
            <person name="Kristensen J.M."/>
            <person name="Kirkegaard R.H."/>
            <person name="Michaelsen T.Y."/>
            <person name="Andersen M.H."/>
            <person name="Karst S.M."/>
            <person name="Dueholm M.S."/>
            <person name="Nielsen P.H."/>
            <person name="Albertsen M."/>
        </authorList>
    </citation>
    <scope>NUCLEOTIDE SEQUENCE [LARGE SCALE GENOMIC DNA]</scope>
    <source>
        <strain evidence="16">Ribe_18-Q3-R11-54_MAXAC.273</strain>
    </source>
</reference>
<evidence type="ECO:0000256" key="4">
    <source>
        <dbReference type="ARBA" id="ARBA00007008"/>
    </source>
</evidence>
<dbReference type="InterPro" id="IPR059117">
    <property type="entry name" value="APS_kinase_dom"/>
</dbReference>
<keyword evidence="7 13" id="KW-0547">Nucleotide-binding</keyword>
<dbReference type="Gene3D" id="3.40.50.300">
    <property type="entry name" value="P-loop containing nucleotide triphosphate hydrolases"/>
    <property type="match status" value="1"/>
</dbReference>
<sequence>MKNIYPTSKFISREEKQLRLGQRAKVFWMTGLSGSGKSTLATALERKLFDLGYHAVVLDGDNIRGGINNNLTFSPEDRIENIRRVAEVAKLIISSGQICIVSFISPTIEMRQNAKQIIGEHDFIEVFIDTPIEICESRDVKGLYKKARAGEISDFTGVNAPYEAPVKPDIHIETKNKKLEESFSHLYEQVLPFIQW</sequence>
<keyword evidence="6 13" id="KW-0808">Transferase</keyword>
<dbReference type="GO" id="GO:0070814">
    <property type="term" value="P:hydrogen sulfide biosynthetic process"/>
    <property type="evidence" value="ECO:0007669"/>
    <property type="project" value="UniProtKB-UniRule"/>
</dbReference>
<evidence type="ECO:0000256" key="3">
    <source>
        <dbReference type="ARBA" id="ARBA00004806"/>
    </source>
</evidence>
<feature type="domain" description="APS kinase" evidence="15">
    <location>
        <begin position="24"/>
        <end position="173"/>
    </location>
</feature>
<evidence type="ECO:0000259" key="15">
    <source>
        <dbReference type="Pfam" id="PF01583"/>
    </source>
</evidence>
<dbReference type="NCBIfam" id="NF003013">
    <property type="entry name" value="PRK03846.1"/>
    <property type="match status" value="1"/>
</dbReference>
<evidence type="ECO:0000256" key="14">
    <source>
        <dbReference type="RuleBase" id="RU004347"/>
    </source>
</evidence>
<evidence type="ECO:0000256" key="11">
    <source>
        <dbReference type="ARBA" id="ARBA00031393"/>
    </source>
</evidence>
<feature type="active site" description="Phosphoserine intermediate" evidence="13">
    <location>
        <position position="105"/>
    </location>
</feature>
<dbReference type="EC" id="2.7.1.25" evidence="5 13"/>
<evidence type="ECO:0000256" key="10">
    <source>
        <dbReference type="ARBA" id="ARBA00029724"/>
    </source>
</evidence>
<dbReference type="GO" id="GO:0000103">
    <property type="term" value="P:sulfate assimilation"/>
    <property type="evidence" value="ECO:0007669"/>
    <property type="project" value="UniProtKB-UniRule"/>
</dbReference>
<keyword evidence="13" id="KW-0597">Phosphoprotein</keyword>
<accession>A0A9D7XU83</accession>
<evidence type="ECO:0000256" key="7">
    <source>
        <dbReference type="ARBA" id="ARBA00022741"/>
    </source>
</evidence>